<dbReference type="InterPro" id="IPR029069">
    <property type="entry name" value="HotDog_dom_sf"/>
</dbReference>
<dbReference type="Proteomes" id="UP000532010">
    <property type="component" value="Unassembled WGS sequence"/>
</dbReference>
<dbReference type="Gene3D" id="3.10.129.10">
    <property type="entry name" value="Hotdog Thioesterase"/>
    <property type="match status" value="1"/>
</dbReference>
<accession>A0A7W4VJ28</accession>
<gene>
    <name evidence="2" type="ORF">FHR70_001158</name>
</gene>
<keyword evidence="3" id="KW-1185">Reference proteome</keyword>
<feature type="domain" description="MaoC-like" evidence="1">
    <location>
        <begin position="15"/>
        <end position="124"/>
    </location>
</feature>
<dbReference type="InterPro" id="IPR002539">
    <property type="entry name" value="MaoC-like_dom"/>
</dbReference>
<reference evidence="2 3" key="1">
    <citation type="submission" date="2020-08" db="EMBL/GenBank/DDBJ databases">
        <title>The Agave Microbiome: Exploring the role of microbial communities in plant adaptations to desert environments.</title>
        <authorList>
            <person name="Partida-Martinez L.P."/>
        </authorList>
    </citation>
    <scope>NUCLEOTIDE SEQUENCE [LARGE SCALE GENOMIC DNA]</scope>
    <source>
        <strain evidence="2 3">AT3.9</strain>
    </source>
</reference>
<dbReference type="RefSeq" id="WP_183447954.1">
    <property type="nucleotide sequence ID" value="NZ_JACHWB010000001.1"/>
</dbReference>
<sequence length="163" mass="17993">MIHPRPSISLNELEALVGTRVGQSDWILINQARINDFADVTEDHQYIHVDPDKARETGFGGTIAHGFLTLSLLSRMVETGLRPINGMTANVNYGFDKIRMLSPVPAGVRVRGGFTLNGVTRRSDTQILCSYHVNVEVESQSRPALAADWLILTTLQQEVSNHG</sequence>
<dbReference type="EMBL" id="JACHWB010000001">
    <property type="protein sequence ID" value="MBB3018118.1"/>
    <property type="molecule type" value="Genomic_DNA"/>
</dbReference>
<dbReference type="PANTHER" id="PTHR42993:SF1">
    <property type="entry name" value="MAOC-LIKE DEHYDRATASE DOMAIN-CONTAINING PROTEIN"/>
    <property type="match status" value="1"/>
</dbReference>
<comment type="caution">
    <text evidence="2">The sequence shown here is derived from an EMBL/GenBank/DDBJ whole genome shotgun (WGS) entry which is preliminary data.</text>
</comment>
<dbReference type="CDD" id="cd03450">
    <property type="entry name" value="NodN"/>
    <property type="match status" value="1"/>
</dbReference>
<dbReference type="AlphaFoldDB" id="A0A7W4VJ28"/>
<evidence type="ECO:0000313" key="3">
    <source>
        <dbReference type="Proteomes" id="UP000532010"/>
    </source>
</evidence>
<protein>
    <submittedName>
        <fullName evidence="2">Acyl dehydratase</fullName>
    </submittedName>
</protein>
<evidence type="ECO:0000313" key="2">
    <source>
        <dbReference type="EMBL" id="MBB3018118.1"/>
    </source>
</evidence>
<dbReference type="SUPFAM" id="SSF54637">
    <property type="entry name" value="Thioesterase/thiol ester dehydrase-isomerase"/>
    <property type="match status" value="1"/>
</dbReference>
<dbReference type="Pfam" id="PF01575">
    <property type="entry name" value="MaoC_dehydratas"/>
    <property type="match status" value="1"/>
</dbReference>
<organism evidence="2 3">
    <name type="scientific">Microvirga lupini</name>
    <dbReference type="NCBI Taxonomy" id="420324"/>
    <lineage>
        <taxon>Bacteria</taxon>
        <taxon>Pseudomonadati</taxon>
        <taxon>Pseudomonadota</taxon>
        <taxon>Alphaproteobacteria</taxon>
        <taxon>Hyphomicrobiales</taxon>
        <taxon>Methylobacteriaceae</taxon>
        <taxon>Microvirga</taxon>
    </lineage>
</organism>
<dbReference type="PANTHER" id="PTHR42993">
    <property type="entry name" value="MAOC-LIKE DEHYDRATASE DOMAIN-CONTAINING PROTEIN"/>
    <property type="match status" value="1"/>
</dbReference>
<evidence type="ECO:0000259" key="1">
    <source>
        <dbReference type="Pfam" id="PF01575"/>
    </source>
</evidence>
<proteinExistence type="predicted"/>
<name>A0A7W4VJ28_9HYPH</name>
<dbReference type="InterPro" id="IPR039375">
    <property type="entry name" value="NodN-like"/>
</dbReference>